<name>A0A0C3ERJ5_9AGAM</name>
<evidence type="ECO:0000256" key="1">
    <source>
        <dbReference type="SAM" id="SignalP"/>
    </source>
</evidence>
<dbReference type="HOGENOM" id="CLU_2943106_0_0_1"/>
<dbReference type="InParanoid" id="A0A0C3ERJ5"/>
<reference evidence="3" key="2">
    <citation type="submission" date="2015-01" db="EMBL/GenBank/DDBJ databases">
        <title>Evolutionary Origins and Diversification of the Mycorrhizal Mutualists.</title>
        <authorList>
            <consortium name="DOE Joint Genome Institute"/>
            <consortium name="Mycorrhizal Genomics Consortium"/>
            <person name="Kohler A."/>
            <person name="Kuo A."/>
            <person name="Nagy L.G."/>
            <person name="Floudas D."/>
            <person name="Copeland A."/>
            <person name="Barry K.W."/>
            <person name="Cichocki N."/>
            <person name="Veneault-Fourrey C."/>
            <person name="LaButti K."/>
            <person name="Lindquist E.A."/>
            <person name="Lipzen A."/>
            <person name="Lundell T."/>
            <person name="Morin E."/>
            <person name="Murat C."/>
            <person name="Riley R."/>
            <person name="Ohm R."/>
            <person name="Sun H."/>
            <person name="Tunlid A."/>
            <person name="Henrissat B."/>
            <person name="Grigoriev I.V."/>
            <person name="Hibbett D.S."/>
            <person name="Martin F."/>
        </authorList>
    </citation>
    <scope>NUCLEOTIDE SEQUENCE [LARGE SCALE GENOMIC DNA]</scope>
    <source>
        <strain evidence="3">Foug A</strain>
    </source>
</reference>
<reference evidence="2 3" key="1">
    <citation type="submission" date="2014-04" db="EMBL/GenBank/DDBJ databases">
        <authorList>
            <consortium name="DOE Joint Genome Institute"/>
            <person name="Kuo A."/>
            <person name="Kohler A."/>
            <person name="Nagy L.G."/>
            <person name="Floudas D."/>
            <person name="Copeland A."/>
            <person name="Barry K.W."/>
            <person name="Cichocki N."/>
            <person name="Veneault-Fourrey C."/>
            <person name="LaButti K."/>
            <person name="Lindquist E.A."/>
            <person name="Lipzen A."/>
            <person name="Lundell T."/>
            <person name="Morin E."/>
            <person name="Murat C."/>
            <person name="Sun H."/>
            <person name="Tunlid A."/>
            <person name="Henrissat B."/>
            <person name="Grigoriev I.V."/>
            <person name="Hibbett D.S."/>
            <person name="Martin F."/>
            <person name="Nordberg H.P."/>
            <person name="Cantor M.N."/>
            <person name="Hua S.X."/>
        </authorList>
    </citation>
    <scope>NUCLEOTIDE SEQUENCE [LARGE SCALE GENOMIC DNA]</scope>
    <source>
        <strain evidence="2 3">Foug A</strain>
    </source>
</reference>
<sequence>MRLIFLAASITALDLAYLDSNEVANKRIITGMDRTRGNMAKSKWLSAFKAALYGNDWLSL</sequence>
<evidence type="ECO:0000313" key="2">
    <source>
        <dbReference type="EMBL" id="KIM70744.1"/>
    </source>
</evidence>
<dbReference type="AlphaFoldDB" id="A0A0C3ERJ5"/>
<dbReference type="EMBL" id="KN822004">
    <property type="protein sequence ID" value="KIM70744.1"/>
    <property type="molecule type" value="Genomic_DNA"/>
</dbReference>
<evidence type="ECO:0000313" key="3">
    <source>
        <dbReference type="Proteomes" id="UP000053989"/>
    </source>
</evidence>
<keyword evidence="3" id="KW-1185">Reference proteome</keyword>
<accession>A0A0C3ERJ5</accession>
<feature type="chain" id="PRO_5002174339" evidence="1">
    <location>
        <begin position="19"/>
        <end position="60"/>
    </location>
</feature>
<feature type="signal peptide" evidence="1">
    <location>
        <begin position="1"/>
        <end position="18"/>
    </location>
</feature>
<protein>
    <submittedName>
        <fullName evidence="2">Uncharacterized protein</fullName>
    </submittedName>
</protein>
<organism evidence="2 3">
    <name type="scientific">Scleroderma citrinum Foug A</name>
    <dbReference type="NCBI Taxonomy" id="1036808"/>
    <lineage>
        <taxon>Eukaryota</taxon>
        <taxon>Fungi</taxon>
        <taxon>Dikarya</taxon>
        <taxon>Basidiomycota</taxon>
        <taxon>Agaricomycotina</taxon>
        <taxon>Agaricomycetes</taxon>
        <taxon>Agaricomycetidae</taxon>
        <taxon>Boletales</taxon>
        <taxon>Sclerodermatineae</taxon>
        <taxon>Sclerodermataceae</taxon>
        <taxon>Scleroderma</taxon>
    </lineage>
</organism>
<keyword evidence="1" id="KW-0732">Signal</keyword>
<proteinExistence type="predicted"/>
<gene>
    <name evidence="2" type="ORF">SCLCIDRAFT_1206912</name>
</gene>
<dbReference type="Proteomes" id="UP000053989">
    <property type="component" value="Unassembled WGS sequence"/>
</dbReference>